<evidence type="ECO:0008006" key="3">
    <source>
        <dbReference type="Google" id="ProtNLM"/>
    </source>
</evidence>
<dbReference type="RefSeq" id="WP_183987246.1">
    <property type="nucleotide sequence ID" value="NZ_JACIEV010000016.1"/>
</dbReference>
<reference evidence="1 2" key="1">
    <citation type="submission" date="2020-08" db="EMBL/GenBank/DDBJ databases">
        <title>Genomic Encyclopedia of Type Strains, Phase IV (KMG-IV): sequencing the most valuable type-strain genomes for metagenomic binning, comparative biology and taxonomic classification.</title>
        <authorList>
            <person name="Goeker M."/>
        </authorList>
    </citation>
    <scope>NUCLEOTIDE SEQUENCE [LARGE SCALE GENOMIC DNA]</scope>
    <source>
        <strain evidence="1 2">YC6723</strain>
    </source>
</reference>
<dbReference type="AlphaFoldDB" id="A0A840FNY5"/>
<comment type="caution">
    <text evidence="1">The sequence shown here is derived from an EMBL/GenBank/DDBJ whole genome shotgun (WGS) entry which is preliminary data.</text>
</comment>
<name>A0A840FNY5_9SPHN</name>
<accession>A0A840FNY5</accession>
<dbReference type="Proteomes" id="UP000529795">
    <property type="component" value="Unassembled WGS sequence"/>
</dbReference>
<keyword evidence="2" id="KW-1185">Reference proteome</keyword>
<proteinExistence type="predicted"/>
<organism evidence="1 2">
    <name type="scientific">Sphingomonas jinjuensis</name>
    <dbReference type="NCBI Taxonomy" id="535907"/>
    <lineage>
        <taxon>Bacteria</taxon>
        <taxon>Pseudomonadati</taxon>
        <taxon>Pseudomonadota</taxon>
        <taxon>Alphaproteobacteria</taxon>
        <taxon>Sphingomonadales</taxon>
        <taxon>Sphingomonadaceae</taxon>
        <taxon>Sphingomonas</taxon>
    </lineage>
</organism>
<protein>
    <recommendedName>
        <fullName evidence="3">STAS/SEC14 domain-containing protein</fullName>
    </recommendedName>
</protein>
<gene>
    <name evidence="1" type="ORF">GGQ80_003523</name>
</gene>
<evidence type="ECO:0000313" key="2">
    <source>
        <dbReference type="Proteomes" id="UP000529795"/>
    </source>
</evidence>
<dbReference type="EMBL" id="JACIEV010000016">
    <property type="protein sequence ID" value="MBB4155598.1"/>
    <property type="molecule type" value="Genomic_DNA"/>
</dbReference>
<evidence type="ECO:0000313" key="1">
    <source>
        <dbReference type="EMBL" id="MBB4155598.1"/>
    </source>
</evidence>
<sequence>MTLSGLWTADPCFRCQQALASLLARHPVGGHETRLGLYDLLDFPVQPQPVVAGLATVVADNIIGSARNAILTRTALLTSQLRSAAPDYRIFADRGEALAWLTGTELAAA</sequence>